<evidence type="ECO:0000313" key="7">
    <source>
        <dbReference type="EMBL" id="MFB5737643.1"/>
    </source>
</evidence>
<keyword evidence="4" id="KW-0274">FAD</keyword>
<keyword evidence="5 7" id="KW-0560">Oxidoreductase</keyword>
<evidence type="ECO:0000256" key="1">
    <source>
        <dbReference type="ARBA" id="ARBA00001974"/>
    </source>
</evidence>
<gene>
    <name evidence="7" type="ORF">ACE5IX_14060</name>
</gene>
<comment type="similarity">
    <text evidence="2">Belongs to the NADH dehydrogenase family.</text>
</comment>
<keyword evidence="8" id="KW-1185">Reference proteome</keyword>
<reference evidence="7 8" key="1">
    <citation type="submission" date="2024-09" db="EMBL/GenBank/DDBJ databases">
        <title>Taxonomic and Genotyping Characterization of Leptospira Strains isolated from Multiple Sources in Colombia highlights the importance of intermediate species.</title>
        <authorList>
            <person name="Torres Higuera L."/>
            <person name="Rojas Tapias D."/>
            <person name="Jimenez Velasquez S."/>
            <person name="Renjifo Ibanez C."/>
        </authorList>
    </citation>
    <scope>NUCLEOTIDE SEQUENCE [LARGE SCALE GENOMIC DNA]</scope>
    <source>
        <strain evidence="7 8">Lep080</strain>
    </source>
</reference>
<dbReference type="InterPro" id="IPR036188">
    <property type="entry name" value="FAD/NAD-bd_sf"/>
</dbReference>
<dbReference type="Pfam" id="PF07992">
    <property type="entry name" value="Pyr_redox_2"/>
    <property type="match status" value="1"/>
</dbReference>
<dbReference type="InterPro" id="IPR051169">
    <property type="entry name" value="NADH-Q_oxidoreductase"/>
</dbReference>
<dbReference type="InterPro" id="IPR023753">
    <property type="entry name" value="FAD/NAD-binding_dom"/>
</dbReference>
<dbReference type="RefSeq" id="WP_375517365.1">
    <property type="nucleotide sequence ID" value="NZ_JBHILI010000008.1"/>
</dbReference>
<dbReference type="GO" id="GO:0016491">
    <property type="term" value="F:oxidoreductase activity"/>
    <property type="evidence" value="ECO:0007669"/>
    <property type="project" value="UniProtKB-KW"/>
</dbReference>
<name>A0ABV5BQR0_9LEPT</name>
<comment type="cofactor">
    <cofactor evidence="1">
        <name>FAD</name>
        <dbReference type="ChEBI" id="CHEBI:57692"/>
    </cofactor>
</comment>
<keyword evidence="3" id="KW-0285">Flavoprotein</keyword>
<dbReference type="EMBL" id="JBHILJ010000007">
    <property type="protein sequence ID" value="MFB5737643.1"/>
    <property type="molecule type" value="Genomic_DNA"/>
</dbReference>
<sequence>MAKKRILILGGGYAGIIAANRLSRKSSDIDITLVTANPRFAEKIRNHQVIAGTKGKSHEISKLLRKNVHLRISKVEKILADRNSILLENGEELSYDYLGYTPGMKGKEKAVSGESYFSIVKEEDSIALRKKLLEKESARITVLGAGLSGIETATELAEAYPEFEITLLDSGNIGKSFHPDAVSHMKKVLTDLRVRILEGQKAERFEKGEIRLENGETVFHDFCILSAGLAASDLGKESGLSHNTIDQILVNEYLEVPGYDKILGAGDAVKMPEDEYSYLRMSCATALPMGVYMAERMAARMGYKTKLGNRPFSFGYLLRCVSLGRSEGLIQTVDSEDSPKNKIWTGKFAALIKELICKFTILSCKAEKYFDFYNWPKPKDRESEVNRPSLAVAGK</sequence>
<dbReference type="Proteomes" id="UP001580391">
    <property type="component" value="Unassembled WGS sequence"/>
</dbReference>
<feature type="domain" description="FAD/NAD(P)-binding" evidence="6">
    <location>
        <begin position="5"/>
        <end position="277"/>
    </location>
</feature>
<organism evidence="7 8">
    <name type="scientific">Leptospira wolffii</name>
    <dbReference type="NCBI Taxonomy" id="409998"/>
    <lineage>
        <taxon>Bacteria</taxon>
        <taxon>Pseudomonadati</taxon>
        <taxon>Spirochaetota</taxon>
        <taxon>Spirochaetia</taxon>
        <taxon>Leptospirales</taxon>
        <taxon>Leptospiraceae</taxon>
        <taxon>Leptospira</taxon>
    </lineage>
</organism>
<dbReference type="PRINTS" id="PR00469">
    <property type="entry name" value="PNDRDTASEII"/>
</dbReference>
<evidence type="ECO:0000256" key="5">
    <source>
        <dbReference type="ARBA" id="ARBA00023002"/>
    </source>
</evidence>
<dbReference type="SUPFAM" id="SSF51905">
    <property type="entry name" value="FAD/NAD(P)-binding domain"/>
    <property type="match status" value="1"/>
</dbReference>
<evidence type="ECO:0000313" key="8">
    <source>
        <dbReference type="Proteomes" id="UP001580391"/>
    </source>
</evidence>
<dbReference type="PANTHER" id="PTHR42913:SF3">
    <property type="entry name" value="64 KDA MITOCHONDRIAL NADH DEHYDROGENASE (EUROFUNG)"/>
    <property type="match status" value="1"/>
</dbReference>
<evidence type="ECO:0000256" key="3">
    <source>
        <dbReference type="ARBA" id="ARBA00022630"/>
    </source>
</evidence>
<evidence type="ECO:0000256" key="2">
    <source>
        <dbReference type="ARBA" id="ARBA00005272"/>
    </source>
</evidence>
<dbReference type="PRINTS" id="PR00368">
    <property type="entry name" value="FADPNR"/>
</dbReference>
<accession>A0ABV5BQR0</accession>
<dbReference type="Gene3D" id="3.50.50.100">
    <property type="match status" value="1"/>
</dbReference>
<dbReference type="PANTHER" id="PTHR42913">
    <property type="entry name" value="APOPTOSIS-INDUCING FACTOR 1"/>
    <property type="match status" value="1"/>
</dbReference>
<protein>
    <submittedName>
        <fullName evidence="7">NAD(P)/FAD-dependent oxidoreductase</fullName>
        <ecNumber evidence="7">1.6.5.-</ecNumber>
    </submittedName>
</protein>
<proteinExistence type="inferred from homology"/>
<evidence type="ECO:0000256" key="4">
    <source>
        <dbReference type="ARBA" id="ARBA00022827"/>
    </source>
</evidence>
<evidence type="ECO:0000259" key="6">
    <source>
        <dbReference type="Pfam" id="PF07992"/>
    </source>
</evidence>
<dbReference type="EC" id="1.6.5.-" evidence="7"/>
<comment type="caution">
    <text evidence="7">The sequence shown here is derived from an EMBL/GenBank/DDBJ whole genome shotgun (WGS) entry which is preliminary data.</text>
</comment>